<feature type="transmembrane region" description="Helical" evidence="5">
    <location>
        <begin position="21"/>
        <end position="40"/>
    </location>
</feature>
<evidence type="ECO:0000259" key="6">
    <source>
        <dbReference type="Pfam" id="PF12698"/>
    </source>
</evidence>
<protein>
    <submittedName>
        <fullName evidence="7">ABC transporter substrate-binding protein</fullName>
    </submittedName>
</protein>
<keyword evidence="4 5" id="KW-0472">Membrane</keyword>
<evidence type="ECO:0000256" key="2">
    <source>
        <dbReference type="ARBA" id="ARBA00022692"/>
    </source>
</evidence>
<evidence type="ECO:0000256" key="3">
    <source>
        <dbReference type="ARBA" id="ARBA00022989"/>
    </source>
</evidence>
<feature type="transmembrane region" description="Helical" evidence="5">
    <location>
        <begin position="149"/>
        <end position="170"/>
    </location>
</feature>
<dbReference type="STRING" id="1215089.BBI08_04010"/>
<dbReference type="EMBL" id="CP016537">
    <property type="protein sequence ID" value="ANU13056.1"/>
    <property type="molecule type" value="Genomic_DNA"/>
</dbReference>
<dbReference type="AlphaFoldDB" id="A0A1C7DNH2"/>
<evidence type="ECO:0000313" key="7">
    <source>
        <dbReference type="EMBL" id="ANU13056.1"/>
    </source>
</evidence>
<feature type="domain" description="ABC-2 type transporter transmembrane" evidence="6">
    <location>
        <begin position="24"/>
        <end position="325"/>
    </location>
</feature>
<feature type="transmembrane region" description="Helical" evidence="5">
    <location>
        <begin position="191"/>
        <end position="216"/>
    </location>
</feature>
<proteinExistence type="predicted"/>
<evidence type="ECO:0000256" key="5">
    <source>
        <dbReference type="SAM" id="Phobius"/>
    </source>
</evidence>
<comment type="subcellular location">
    <subcellularLocation>
        <location evidence="1">Membrane</location>
        <topology evidence="1">Multi-pass membrane protein</topology>
    </subcellularLocation>
</comment>
<dbReference type="Pfam" id="PF12698">
    <property type="entry name" value="ABC2_membrane_3"/>
    <property type="match status" value="1"/>
</dbReference>
<organism evidence="7 8">
    <name type="scientific">Planococcus halocryophilus</name>
    <dbReference type="NCBI Taxonomy" id="1215089"/>
    <lineage>
        <taxon>Bacteria</taxon>
        <taxon>Bacillati</taxon>
        <taxon>Bacillota</taxon>
        <taxon>Bacilli</taxon>
        <taxon>Bacillales</taxon>
        <taxon>Caryophanaceae</taxon>
        <taxon>Planococcus</taxon>
    </lineage>
</organism>
<gene>
    <name evidence="7" type="ORF">BBI08_04010</name>
</gene>
<dbReference type="GO" id="GO:0016020">
    <property type="term" value="C:membrane"/>
    <property type="evidence" value="ECO:0007669"/>
    <property type="project" value="UniProtKB-SubCell"/>
</dbReference>
<keyword evidence="8" id="KW-1185">Reference proteome</keyword>
<dbReference type="KEGG" id="phc:BBI08_04010"/>
<dbReference type="RefSeq" id="WP_008496340.1">
    <property type="nucleotide sequence ID" value="NZ_CP016537.2"/>
</dbReference>
<feature type="transmembrane region" description="Helical" evidence="5">
    <location>
        <begin position="256"/>
        <end position="274"/>
    </location>
</feature>
<feature type="transmembrane region" description="Helical" evidence="5">
    <location>
        <begin position="222"/>
        <end position="244"/>
    </location>
</feature>
<evidence type="ECO:0000256" key="1">
    <source>
        <dbReference type="ARBA" id="ARBA00004141"/>
    </source>
</evidence>
<reference evidence="8" key="1">
    <citation type="submission" date="2016-07" db="EMBL/GenBank/DDBJ databases">
        <authorList>
            <person name="See-Too W.S."/>
        </authorList>
    </citation>
    <scope>NUCLEOTIDE SEQUENCE [LARGE SCALE GENOMIC DNA]</scope>
    <source>
        <strain evidence="8">DSM 24743</strain>
    </source>
</reference>
<reference evidence="8" key="2">
    <citation type="submission" date="2016-10" db="EMBL/GenBank/DDBJ databases">
        <authorList>
            <person name="See-Too W.S."/>
        </authorList>
    </citation>
    <scope>NUCLEOTIDE SEQUENCE [LARGE SCALE GENOMIC DNA]</scope>
    <source>
        <strain evidence="8">DSM 24743</strain>
    </source>
</reference>
<dbReference type="InterPro" id="IPR013525">
    <property type="entry name" value="ABC2_TM"/>
</dbReference>
<accession>A0A1C7DNH2</accession>
<keyword evidence="3 5" id="KW-1133">Transmembrane helix</keyword>
<dbReference type="OrthoDB" id="2162283at2"/>
<keyword evidence="2 5" id="KW-0812">Transmembrane</keyword>
<dbReference type="Proteomes" id="UP000092687">
    <property type="component" value="Chromosome"/>
</dbReference>
<feature type="transmembrane region" description="Helical" evidence="5">
    <location>
        <begin position="306"/>
        <end position="324"/>
    </location>
</feature>
<evidence type="ECO:0000313" key="8">
    <source>
        <dbReference type="Proteomes" id="UP000092687"/>
    </source>
</evidence>
<sequence>MIRKIWAIFTRDLKVNLKDSIALYILFIPILLAVLINLFTPGINETTVDLALLEADNPSQISYLEQFAEVELFKTIDQVQQRVEERDATIGIVPENGGYYLMIQGNEPEGIVDYAKILNSFYELDISMEETNSELFDFERTVPPLKKTLVNTMILLISILGGMLIALNIVEEKADNTLSAINLTPAGRLTFVLGKSVIGVLLSIIGTLSLIVITGFGTVNLLQLLLVLLVTSLLSISVGFIQGLTSSDIMTAAGSIKILFLPLLAGVLAIEMLGDKWQKFFYWNPFYWAYKGNDLILSQSGTWSQIFMYSGIVLLISGIVYLFLAPKIRKGLE</sequence>
<dbReference type="GO" id="GO:0140359">
    <property type="term" value="F:ABC-type transporter activity"/>
    <property type="evidence" value="ECO:0007669"/>
    <property type="project" value="InterPro"/>
</dbReference>
<name>A0A1C7DNH2_9BACL</name>
<evidence type="ECO:0000256" key="4">
    <source>
        <dbReference type="ARBA" id="ARBA00023136"/>
    </source>
</evidence>